<evidence type="ECO:0000256" key="4">
    <source>
        <dbReference type="SAM" id="SignalP"/>
    </source>
</evidence>
<feature type="region of interest" description="Disordered" evidence="2">
    <location>
        <begin position="169"/>
        <end position="190"/>
    </location>
</feature>
<feature type="compositionally biased region" description="Polar residues" evidence="2">
    <location>
        <begin position="525"/>
        <end position="537"/>
    </location>
</feature>
<evidence type="ECO:0000256" key="3">
    <source>
        <dbReference type="SAM" id="Phobius"/>
    </source>
</evidence>
<feature type="chain" id="PRO_5025484501" description="RING-type domain-containing protein" evidence="4">
    <location>
        <begin position="19"/>
        <end position="537"/>
    </location>
</feature>
<keyword evidence="3" id="KW-1133">Transmembrane helix</keyword>
<keyword evidence="1" id="KW-0862">Zinc</keyword>
<feature type="region of interest" description="Disordered" evidence="2">
    <location>
        <begin position="279"/>
        <end position="306"/>
    </location>
</feature>
<reference evidence="6" key="1">
    <citation type="journal article" date="2020" name="Stud. Mycol.">
        <title>101 Dothideomycetes genomes: a test case for predicting lifestyles and emergence of pathogens.</title>
        <authorList>
            <person name="Haridas S."/>
            <person name="Albert R."/>
            <person name="Binder M."/>
            <person name="Bloem J."/>
            <person name="Labutti K."/>
            <person name="Salamov A."/>
            <person name="Andreopoulos B."/>
            <person name="Baker S."/>
            <person name="Barry K."/>
            <person name="Bills G."/>
            <person name="Bluhm B."/>
            <person name="Cannon C."/>
            <person name="Castanera R."/>
            <person name="Culley D."/>
            <person name="Daum C."/>
            <person name="Ezra D."/>
            <person name="Gonzalez J."/>
            <person name="Henrissat B."/>
            <person name="Kuo A."/>
            <person name="Liang C."/>
            <person name="Lipzen A."/>
            <person name="Lutzoni F."/>
            <person name="Magnuson J."/>
            <person name="Mondo S."/>
            <person name="Nolan M."/>
            <person name="Ohm R."/>
            <person name="Pangilinan J."/>
            <person name="Park H.-J."/>
            <person name="Ramirez L."/>
            <person name="Alfaro M."/>
            <person name="Sun H."/>
            <person name="Tritt A."/>
            <person name="Yoshinaga Y."/>
            <person name="Zwiers L.-H."/>
            <person name="Turgeon B."/>
            <person name="Goodwin S."/>
            <person name="Spatafora J."/>
            <person name="Crous P."/>
            <person name="Grigoriev I."/>
        </authorList>
    </citation>
    <scope>NUCLEOTIDE SEQUENCE</scope>
    <source>
        <strain evidence="6">CBS 109.77</strain>
    </source>
</reference>
<dbReference type="AlphaFoldDB" id="A0A6A6XFI3"/>
<dbReference type="SUPFAM" id="SSF57850">
    <property type="entry name" value="RING/U-box"/>
    <property type="match status" value="1"/>
</dbReference>
<dbReference type="Proteomes" id="UP000799757">
    <property type="component" value="Unassembled WGS sequence"/>
</dbReference>
<dbReference type="PANTHER" id="PTHR22765">
    <property type="entry name" value="RING FINGER AND PROTEASE ASSOCIATED DOMAIN-CONTAINING"/>
    <property type="match status" value="1"/>
</dbReference>
<evidence type="ECO:0000256" key="1">
    <source>
        <dbReference type="PROSITE-ProRule" id="PRU00175"/>
    </source>
</evidence>
<dbReference type="Gene3D" id="3.30.40.10">
    <property type="entry name" value="Zinc/RING finger domain, C3HC4 (zinc finger)"/>
    <property type="match status" value="1"/>
</dbReference>
<feature type="region of interest" description="Disordered" evidence="2">
    <location>
        <begin position="394"/>
        <end position="418"/>
    </location>
</feature>
<dbReference type="PROSITE" id="PS50089">
    <property type="entry name" value="ZF_RING_2"/>
    <property type="match status" value="1"/>
</dbReference>
<dbReference type="EMBL" id="MU001864">
    <property type="protein sequence ID" value="KAF2795269.1"/>
    <property type="molecule type" value="Genomic_DNA"/>
</dbReference>
<feature type="compositionally biased region" description="Polar residues" evidence="2">
    <location>
        <begin position="177"/>
        <end position="190"/>
    </location>
</feature>
<feature type="domain" description="RING-type" evidence="5">
    <location>
        <begin position="344"/>
        <end position="386"/>
    </location>
</feature>
<proteinExistence type="predicted"/>
<keyword evidence="4" id="KW-0732">Signal</keyword>
<evidence type="ECO:0000313" key="6">
    <source>
        <dbReference type="EMBL" id="KAF2795269.1"/>
    </source>
</evidence>
<keyword evidence="1" id="KW-0863">Zinc-finger</keyword>
<feature type="signal peptide" evidence="4">
    <location>
        <begin position="1"/>
        <end position="18"/>
    </location>
</feature>
<keyword evidence="3" id="KW-0472">Membrane</keyword>
<feature type="compositionally biased region" description="Polar residues" evidence="2">
    <location>
        <begin position="461"/>
        <end position="470"/>
    </location>
</feature>
<organism evidence="6 7">
    <name type="scientific">Melanomma pulvis-pyrius CBS 109.77</name>
    <dbReference type="NCBI Taxonomy" id="1314802"/>
    <lineage>
        <taxon>Eukaryota</taxon>
        <taxon>Fungi</taxon>
        <taxon>Dikarya</taxon>
        <taxon>Ascomycota</taxon>
        <taxon>Pezizomycotina</taxon>
        <taxon>Dothideomycetes</taxon>
        <taxon>Pleosporomycetidae</taxon>
        <taxon>Pleosporales</taxon>
        <taxon>Melanommataceae</taxon>
        <taxon>Melanomma</taxon>
    </lineage>
</organism>
<feature type="transmembrane region" description="Helical" evidence="3">
    <location>
        <begin position="195"/>
        <end position="221"/>
    </location>
</feature>
<dbReference type="InterPro" id="IPR001841">
    <property type="entry name" value="Znf_RING"/>
</dbReference>
<dbReference type="GO" id="GO:0005737">
    <property type="term" value="C:cytoplasm"/>
    <property type="evidence" value="ECO:0007669"/>
    <property type="project" value="TreeGrafter"/>
</dbReference>
<dbReference type="CDD" id="cd16454">
    <property type="entry name" value="RING-H2_PA-TM-RING"/>
    <property type="match status" value="1"/>
</dbReference>
<dbReference type="PANTHER" id="PTHR22765:SF416">
    <property type="entry name" value="E3 UBIQUITIN-PROTEIN LIGASE GODZILLA"/>
    <property type="match status" value="1"/>
</dbReference>
<dbReference type="SMART" id="SM00184">
    <property type="entry name" value="RING"/>
    <property type="match status" value="1"/>
</dbReference>
<feature type="compositionally biased region" description="Low complexity" evidence="2">
    <location>
        <begin position="506"/>
        <end position="517"/>
    </location>
</feature>
<sequence>MAVRRAACALLFAISAAAIVVPSNESTGLSFRGIIELQTQKGENISRLVPISRGATANINSPLTGNLYYTNVDNTRNLTVQDIAYISCNPDDYPGNIDATRVFQQAYEQNNITAILLYSTASDFCEYTGISTPLQEFRIFSMTHREDSQKVLNETVGLDASAKYPISIARSEGPNDGSGTPRQQANPLGPSPSTAVAMIILYSITGIITALFLVIIITGAIRAHRHPDRYGPRDVLGRPRQSRARGLGRAILDTIPIVKFGQPEPPKPTDVELGSTTEARNADDASAEPRAPTDQAGTETRPADETEVQRTAAVEQQSGIAPALSVAAGAVPSSEGSPDEVLGCSICTDDFEQGQDIRLLPCSHKFHPECVDPWLLNVSGTCPLCRVDLRPENRPRSVDQQDPEMLAPPLQPEVGMSHRRRSALRDILLFRSRPNASTEERISALRRLREQLHNGSGDVASGSSNGSTEDVTAARRSRRLSTRFSGVFSGRTRRTGQEEHPLPADASSIAAQSAPTTQAPPPGSNSNQETDTNRTTS</sequence>
<protein>
    <recommendedName>
        <fullName evidence="5">RING-type domain-containing protein</fullName>
    </recommendedName>
</protein>
<dbReference type="Pfam" id="PF13639">
    <property type="entry name" value="zf-RING_2"/>
    <property type="match status" value="1"/>
</dbReference>
<dbReference type="InterPro" id="IPR013083">
    <property type="entry name" value="Znf_RING/FYVE/PHD"/>
</dbReference>
<keyword evidence="7" id="KW-1185">Reference proteome</keyword>
<evidence type="ECO:0000313" key="7">
    <source>
        <dbReference type="Proteomes" id="UP000799757"/>
    </source>
</evidence>
<dbReference type="OrthoDB" id="8062037at2759"/>
<dbReference type="GO" id="GO:0061630">
    <property type="term" value="F:ubiquitin protein ligase activity"/>
    <property type="evidence" value="ECO:0007669"/>
    <property type="project" value="TreeGrafter"/>
</dbReference>
<keyword evidence="3" id="KW-0812">Transmembrane</keyword>
<name>A0A6A6XFI3_9PLEO</name>
<gene>
    <name evidence="6" type="ORF">K505DRAFT_374041</name>
</gene>
<dbReference type="GO" id="GO:0008270">
    <property type="term" value="F:zinc ion binding"/>
    <property type="evidence" value="ECO:0007669"/>
    <property type="project" value="UniProtKB-KW"/>
</dbReference>
<evidence type="ECO:0000256" key="2">
    <source>
        <dbReference type="SAM" id="MobiDB-lite"/>
    </source>
</evidence>
<dbReference type="GO" id="GO:0006511">
    <property type="term" value="P:ubiquitin-dependent protein catabolic process"/>
    <property type="evidence" value="ECO:0007669"/>
    <property type="project" value="TreeGrafter"/>
</dbReference>
<keyword evidence="1" id="KW-0479">Metal-binding</keyword>
<dbReference type="InterPro" id="IPR051826">
    <property type="entry name" value="E3_ubiquitin-ligase_domain"/>
</dbReference>
<accession>A0A6A6XFI3</accession>
<evidence type="ECO:0000259" key="5">
    <source>
        <dbReference type="PROSITE" id="PS50089"/>
    </source>
</evidence>
<feature type="region of interest" description="Disordered" evidence="2">
    <location>
        <begin position="454"/>
        <end position="537"/>
    </location>
</feature>